<proteinExistence type="predicted"/>
<keyword evidence="2" id="KW-1185">Reference proteome</keyword>
<sequence>MASRLAACDVSTVVSLPTGKSLTVVAAADTFHQSPGNSNTVRSYAVGDGKTAERPGKARPLATVAEDEIGEADRWRPRRFCSTACRVGAHRASQSSARLRRGLEAWVRDARAAGLDQEDLRGLFAVVLADAAKEDVA</sequence>
<name>A0A1G9EXH2_9ACTN</name>
<dbReference type="STRING" id="683260.SAMN05421874_111162"/>
<evidence type="ECO:0000313" key="1">
    <source>
        <dbReference type="EMBL" id="SDK80695.1"/>
    </source>
</evidence>
<evidence type="ECO:0000313" key="2">
    <source>
        <dbReference type="Proteomes" id="UP000198683"/>
    </source>
</evidence>
<dbReference type="Proteomes" id="UP000198683">
    <property type="component" value="Unassembled WGS sequence"/>
</dbReference>
<reference evidence="1 2" key="1">
    <citation type="submission" date="2016-10" db="EMBL/GenBank/DDBJ databases">
        <authorList>
            <person name="de Groot N.N."/>
        </authorList>
    </citation>
    <scope>NUCLEOTIDE SEQUENCE [LARGE SCALE GENOMIC DNA]</scope>
    <source>
        <strain evidence="1 2">CGMCC 4.5681</strain>
    </source>
</reference>
<dbReference type="EMBL" id="FNFB01000011">
    <property type="protein sequence ID" value="SDK80695.1"/>
    <property type="molecule type" value="Genomic_DNA"/>
</dbReference>
<dbReference type="AlphaFoldDB" id="A0A1G9EXH2"/>
<accession>A0A1G9EXH2</accession>
<dbReference type="RefSeq" id="WP_218129075.1">
    <property type="nucleotide sequence ID" value="NZ_FNFB01000011.1"/>
</dbReference>
<protein>
    <submittedName>
        <fullName evidence="1">Uncharacterized protein</fullName>
    </submittedName>
</protein>
<gene>
    <name evidence="1" type="ORF">SAMN05421874_111162</name>
</gene>
<organism evidence="1 2">
    <name type="scientific">Nonomuraea maritima</name>
    <dbReference type="NCBI Taxonomy" id="683260"/>
    <lineage>
        <taxon>Bacteria</taxon>
        <taxon>Bacillati</taxon>
        <taxon>Actinomycetota</taxon>
        <taxon>Actinomycetes</taxon>
        <taxon>Streptosporangiales</taxon>
        <taxon>Streptosporangiaceae</taxon>
        <taxon>Nonomuraea</taxon>
    </lineage>
</organism>